<organism evidence="3 4">
    <name type="scientific">Rhypophila decipiens</name>
    <dbReference type="NCBI Taxonomy" id="261697"/>
    <lineage>
        <taxon>Eukaryota</taxon>
        <taxon>Fungi</taxon>
        <taxon>Dikarya</taxon>
        <taxon>Ascomycota</taxon>
        <taxon>Pezizomycotina</taxon>
        <taxon>Sordariomycetes</taxon>
        <taxon>Sordariomycetidae</taxon>
        <taxon>Sordariales</taxon>
        <taxon>Naviculisporaceae</taxon>
        <taxon>Rhypophila</taxon>
    </lineage>
</organism>
<sequence length="342" mass="36098">MGALAFLSGVALVQAQEDVFKFCPESTCGDCPVGLTSQGTGFPNCVIYNSDDVFPGLGFTGSEGGGWKPYLDVAQPDPNCKTLVKSPASTSEVGCGYLIAAFSQPVCAVVELELSFMVQFCCGIDECNEAVGSSSAFSAADFPASSSSSLSTGKRISTLSGGVLLKYPNGTVIPPAEMGPPPAVKKRSSPRNSNSRVTRLRNRSTLHKRDCEEGSWNQQEEYTRPADNTQIVSRNAVGPGTIEITASRTQSYTTSMNIGFADILSFGLGFEVQESFTDSTAFSFTLEEGQSGNVGFTAFLRCTRGSGRCNDGDVEGEICTPLTVEQGGQTILDGKYAVVIDS</sequence>
<feature type="compositionally biased region" description="Polar residues" evidence="1">
    <location>
        <begin position="215"/>
        <end position="224"/>
    </location>
</feature>
<feature type="region of interest" description="Disordered" evidence="1">
    <location>
        <begin position="172"/>
        <end position="224"/>
    </location>
</feature>
<proteinExistence type="predicted"/>
<reference evidence="3" key="2">
    <citation type="submission" date="2023-05" db="EMBL/GenBank/DDBJ databases">
        <authorList>
            <consortium name="Lawrence Berkeley National Laboratory"/>
            <person name="Steindorff A."/>
            <person name="Hensen N."/>
            <person name="Bonometti L."/>
            <person name="Westerberg I."/>
            <person name="Brannstrom I.O."/>
            <person name="Guillou S."/>
            <person name="Cros-Aarteil S."/>
            <person name="Calhoun S."/>
            <person name="Haridas S."/>
            <person name="Kuo A."/>
            <person name="Mondo S."/>
            <person name="Pangilinan J."/>
            <person name="Riley R."/>
            <person name="Labutti K."/>
            <person name="Andreopoulos B."/>
            <person name="Lipzen A."/>
            <person name="Chen C."/>
            <person name="Yanf M."/>
            <person name="Daum C."/>
            <person name="Ng V."/>
            <person name="Clum A."/>
            <person name="Ohm R."/>
            <person name="Martin F."/>
            <person name="Silar P."/>
            <person name="Natvig D."/>
            <person name="Lalanne C."/>
            <person name="Gautier V."/>
            <person name="Ament-Velasquez S.L."/>
            <person name="Kruys A."/>
            <person name="Hutchinson M.I."/>
            <person name="Powell A.J."/>
            <person name="Barry K."/>
            <person name="Miller A.N."/>
            <person name="Grigoriev I.V."/>
            <person name="Debuchy R."/>
            <person name="Gladieux P."/>
            <person name="Thoren M.H."/>
            <person name="Johannesson H."/>
        </authorList>
    </citation>
    <scope>NUCLEOTIDE SEQUENCE</scope>
    <source>
        <strain evidence="3">PSN293</strain>
    </source>
</reference>
<evidence type="ECO:0000256" key="2">
    <source>
        <dbReference type="SAM" id="SignalP"/>
    </source>
</evidence>
<dbReference type="Pfam" id="PF19535">
    <property type="entry name" value="DUF6060"/>
    <property type="match status" value="1"/>
</dbReference>
<dbReference type="InterPro" id="IPR045702">
    <property type="entry name" value="DUF6060"/>
</dbReference>
<protein>
    <submittedName>
        <fullName evidence="3">Uncharacterized protein</fullName>
    </submittedName>
</protein>
<dbReference type="AlphaFoldDB" id="A0AAN7B2T8"/>
<evidence type="ECO:0000313" key="4">
    <source>
        <dbReference type="Proteomes" id="UP001301769"/>
    </source>
</evidence>
<reference evidence="3" key="1">
    <citation type="journal article" date="2023" name="Mol. Phylogenet. Evol.">
        <title>Genome-scale phylogeny and comparative genomics of the fungal order Sordariales.</title>
        <authorList>
            <person name="Hensen N."/>
            <person name="Bonometti L."/>
            <person name="Westerberg I."/>
            <person name="Brannstrom I.O."/>
            <person name="Guillou S."/>
            <person name="Cros-Aarteil S."/>
            <person name="Calhoun S."/>
            <person name="Haridas S."/>
            <person name="Kuo A."/>
            <person name="Mondo S."/>
            <person name="Pangilinan J."/>
            <person name="Riley R."/>
            <person name="LaButti K."/>
            <person name="Andreopoulos B."/>
            <person name="Lipzen A."/>
            <person name="Chen C."/>
            <person name="Yan M."/>
            <person name="Daum C."/>
            <person name="Ng V."/>
            <person name="Clum A."/>
            <person name="Steindorff A."/>
            <person name="Ohm R.A."/>
            <person name="Martin F."/>
            <person name="Silar P."/>
            <person name="Natvig D.O."/>
            <person name="Lalanne C."/>
            <person name="Gautier V."/>
            <person name="Ament-Velasquez S.L."/>
            <person name="Kruys A."/>
            <person name="Hutchinson M.I."/>
            <person name="Powell A.J."/>
            <person name="Barry K."/>
            <person name="Miller A.N."/>
            <person name="Grigoriev I.V."/>
            <person name="Debuchy R."/>
            <person name="Gladieux P."/>
            <person name="Hiltunen Thoren M."/>
            <person name="Johannesson H."/>
        </authorList>
    </citation>
    <scope>NUCLEOTIDE SEQUENCE</scope>
    <source>
        <strain evidence="3">PSN293</strain>
    </source>
</reference>
<dbReference type="EMBL" id="MU858269">
    <property type="protein sequence ID" value="KAK4207877.1"/>
    <property type="molecule type" value="Genomic_DNA"/>
</dbReference>
<comment type="caution">
    <text evidence="3">The sequence shown here is derived from an EMBL/GenBank/DDBJ whole genome shotgun (WGS) entry which is preliminary data.</text>
</comment>
<dbReference type="Proteomes" id="UP001301769">
    <property type="component" value="Unassembled WGS sequence"/>
</dbReference>
<feature type="chain" id="PRO_5042830752" evidence="2">
    <location>
        <begin position="16"/>
        <end position="342"/>
    </location>
</feature>
<keyword evidence="4" id="KW-1185">Reference proteome</keyword>
<name>A0AAN7B2T8_9PEZI</name>
<accession>A0AAN7B2T8</accession>
<keyword evidence="2" id="KW-0732">Signal</keyword>
<gene>
    <name evidence="3" type="ORF">QBC37DRAFT_444238</name>
</gene>
<evidence type="ECO:0000313" key="3">
    <source>
        <dbReference type="EMBL" id="KAK4207877.1"/>
    </source>
</evidence>
<feature type="signal peptide" evidence="2">
    <location>
        <begin position="1"/>
        <end position="15"/>
    </location>
</feature>
<evidence type="ECO:0000256" key="1">
    <source>
        <dbReference type="SAM" id="MobiDB-lite"/>
    </source>
</evidence>